<dbReference type="Gene3D" id="3.30.710.10">
    <property type="entry name" value="Potassium Channel Kv1.1, Chain A"/>
    <property type="match status" value="1"/>
</dbReference>
<keyword evidence="3" id="KW-1185">Reference proteome</keyword>
<reference evidence="2" key="1">
    <citation type="journal article" date="2021" name="New Phytol.">
        <title>Evolutionary innovations through gain and loss of genes in the ectomycorrhizal Boletales.</title>
        <authorList>
            <person name="Wu G."/>
            <person name="Miyauchi S."/>
            <person name="Morin E."/>
            <person name="Kuo A."/>
            <person name="Drula E."/>
            <person name="Varga T."/>
            <person name="Kohler A."/>
            <person name="Feng B."/>
            <person name="Cao Y."/>
            <person name="Lipzen A."/>
            <person name="Daum C."/>
            <person name="Hundley H."/>
            <person name="Pangilinan J."/>
            <person name="Johnson J."/>
            <person name="Barry K."/>
            <person name="LaButti K."/>
            <person name="Ng V."/>
            <person name="Ahrendt S."/>
            <person name="Min B."/>
            <person name="Choi I.G."/>
            <person name="Park H."/>
            <person name="Plett J.M."/>
            <person name="Magnuson J."/>
            <person name="Spatafora J.W."/>
            <person name="Nagy L.G."/>
            <person name="Henrissat B."/>
            <person name="Grigoriev I.V."/>
            <person name="Yang Z.L."/>
            <person name="Xu J."/>
            <person name="Martin F.M."/>
        </authorList>
    </citation>
    <scope>NUCLEOTIDE SEQUENCE</scope>
    <source>
        <strain evidence="2">KKN 215</strain>
    </source>
</reference>
<gene>
    <name evidence="2" type="ORF">BXZ70DRAFT_908978</name>
</gene>
<sequence length="416" mass="46101">MEGSPPSPCRELRGKVWRRTNNIACVGTKATAKKDHGAVDPAPAVKKASKPVKKSGDSLHEMSESRISSNTPTYPTPFVTTVAQFEPAVLFKPTVLFGSSFKDLRCSLFRQVHVEVMSGGKFADFNLPLYTRRTRGGISYEPRTLGINKTLLAAASPVFTEVIFENAEVHNDGYAGDSDLDDDVDDEDSESGRNHLSSSPSSSESASSHVRIRPPITVRTSIDIVEISDDEDQDSEYIAHRTGVLPKGSHGVSEKTSTVRDGAFKTWQSMVLFLYDFDDHIVFNPLRSCSNSNVMRNVAAEEDSFGCSPKSMYRLAAKFELQELKTLAEKSLKAQLTADNIVSELFCDFTWRYPEVLQMEIQVFNEHYQNLAVQNGMAQVFDKISKGELPHSSIVLRSLFTSILDRNTSVHSFAPV</sequence>
<accession>A0A8K0UL59</accession>
<organism evidence="2 3">
    <name type="scientific">Cristinia sonorae</name>
    <dbReference type="NCBI Taxonomy" id="1940300"/>
    <lineage>
        <taxon>Eukaryota</taxon>
        <taxon>Fungi</taxon>
        <taxon>Dikarya</taxon>
        <taxon>Basidiomycota</taxon>
        <taxon>Agaricomycotina</taxon>
        <taxon>Agaricomycetes</taxon>
        <taxon>Agaricomycetidae</taxon>
        <taxon>Agaricales</taxon>
        <taxon>Pleurotineae</taxon>
        <taxon>Stephanosporaceae</taxon>
        <taxon>Cristinia</taxon>
    </lineage>
</organism>
<name>A0A8K0UL59_9AGAR</name>
<dbReference type="AlphaFoldDB" id="A0A8K0UL59"/>
<evidence type="ECO:0000313" key="3">
    <source>
        <dbReference type="Proteomes" id="UP000813824"/>
    </source>
</evidence>
<feature type="region of interest" description="Disordered" evidence="1">
    <location>
        <begin position="32"/>
        <end position="70"/>
    </location>
</feature>
<feature type="compositionally biased region" description="Basic and acidic residues" evidence="1">
    <location>
        <begin position="54"/>
        <end position="64"/>
    </location>
</feature>
<evidence type="ECO:0000313" key="2">
    <source>
        <dbReference type="EMBL" id="KAH8093851.1"/>
    </source>
</evidence>
<dbReference type="InterPro" id="IPR011333">
    <property type="entry name" value="SKP1/BTB/POZ_sf"/>
</dbReference>
<dbReference type="Proteomes" id="UP000813824">
    <property type="component" value="Unassembled WGS sequence"/>
</dbReference>
<dbReference type="OrthoDB" id="6359816at2759"/>
<evidence type="ECO:0000256" key="1">
    <source>
        <dbReference type="SAM" id="MobiDB-lite"/>
    </source>
</evidence>
<proteinExistence type="predicted"/>
<dbReference type="EMBL" id="JAEVFJ010000027">
    <property type="protein sequence ID" value="KAH8093851.1"/>
    <property type="molecule type" value="Genomic_DNA"/>
</dbReference>
<protein>
    <submittedName>
        <fullName evidence="2">Uncharacterized protein</fullName>
    </submittedName>
</protein>
<feature type="compositionally biased region" description="Acidic residues" evidence="1">
    <location>
        <begin position="178"/>
        <end position="189"/>
    </location>
</feature>
<feature type="compositionally biased region" description="Low complexity" evidence="1">
    <location>
        <begin position="197"/>
        <end position="208"/>
    </location>
</feature>
<feature type="region of interest" description="Disordered" evidence="1">
    <location>
        <begin position="173"/>
        <end position="212"/>
    </location>
</feature>
<comment type="caution">
    <text evidence="2">The sequence shown here is derived from an EMBL/GenBank/DDBJ whole genome shotgun (WGS) entry which is preliminary data.</text>
</comment>